<reference evidence="9" key="1">
    <citation type="journal article" date="2013" name="Genetics">
        <title>The draft genome and transcriptome of Panagrellus redivivus are shaped by the harsh demands of a free-living lifestyle.</title>
        <authorList>
            <person name="Srinivasan J."/>
            <person name="Dillman A.R."/>
            <person name="Macchietto M.G."/>
            <person name="Heikkinen L."/>
            <person name="Lakso M."/>
            <person name="Fracchia K.M."/>
            <person name="Antoshechkin I."/>
            <person name="Mortazavi A."/>
            <person name="Wong G."/>
            <person name="Sternberg P.W."/>
        </authorList>
    </citation>
    <scope>NUCLEOTIDE SEQUENCE [LARGE SCALE GENOMIC DNA]</scope>
    <source>
        <strain evidence="9">MT8872</strain>
    </source>
</reference>
<reference evidence="10" key="2">
    <citation type="submission" date="2020-10" db="UniProtKB">
        <authorList>
            <consortium name="WormBaseParasite"/>
        </authorList>
    </citation>
    <scope>IDENTIFICATION</scope>
</reference>
<evidence type="ECO:0000313" key="9">
    <source>
        <dbReference type="Proteomes" id="UP000492821"/>
    </source>
</evidence>
<dbReference type="InterPro" id="IPR020946">
    <property type="entry name" value="Flavin_mOase-like"/>
</dbReference>
<dbReference type="PRINTS" id="PR00411">
    <property type="entry name" value="PNDRDTASEI"/>
</dbReference>
<sequence length="559" mass="63916">MPPNSLQKEMSQVKPNIDLGENYADNLHVDVLIVGAGFSGVYLLHKLRGAGFKVKIFEAGTAFGGTWRWNCYPGARVDSDLPVYELSLPEVWKNWTWKERFPGWQELQDYFDYCDHKLDLHKDTAFNTVVTEAQFDKKTGLWNVKTADGRHCFAKYLLPCVGFAAKRYIPDWPGLETFEGEIHHSSFWPVDDVDVAGKRAAVIGTGSTGVQITQEWAKSAKELTVFQRTPNLCIHMAQRNVPMKEQNNKKVIYDELFKKRETGFGGFTFTFVEKKGDEFTEEEANAFMETLWTNGDFSFWVGTFADIYENMKTNKMAYDFWRKKVWERVKDPKTAELLAPEVPPHPWGCKRPSLEQDYYEQFNKPNVHLVSVKNNPIVRVEPKGVVTADGKLHEVDVIAVATGFDAVTGSMINMNLHDAQGHHLKDLWKDGARTYLGLSIHGFPNMFYTYGPQAPTAFSNGPTLIEIQSNWIVEVIQQMEKNNVKYIEAKEEAQNEWADHVRELADKTLFPLADSWYMGANVPGKKREMTCYLKGVPAYKQTIREKLEEGLKGYELVKN</sequence>
<dbReference type="GO" id="GO:0050661">
    <property type="term" value="F:NADP binding"/>
    <property type="evidence" value="ECO:0007669"/>
    <property type="project" value="InterPro"/>
</dbReference>
<name>A0A7E4UYQ8_PANRE</name>
<dbReference type="GO" id="GO:0050660">
    <property type="term" value="F:flavin adenine dinucleotide binding"/>
    <property type="evidence" value="ECO:0007669"/>
    <property type="project" value="InterPro"/>
</dbReference>
<dbReference type="PANTHER" id="PTHR43098">
    <property type="entry name" value="L-ORNITHINE N(5)-MONOOXYGENASE-RELATED"/>
    <property type="match status" value="1"/>
</dbReference>
<evidence type="ECO:0000256" key="3">
    <source>
        <dbReference type="ARBA" id="ARBA00022630"/>
    </source>
</evidence>
<evidence type="ECO:0000256" key="1">
    <source>
        <dbReference type="ARBA" id="ARBA00001974"/>
    </source>
</evidence>
<evidence type="ECO:0000256" key="7">
    <source>
        <dbReference type="ARBA" id="ARBA00023033"/>
    </source>
</evidence>
<keyword evidence="7 8" id="KW-0503">Monooxygenase</keyword>
<comment type="cofactor">
    <cofactor evidence="1 8">
        <name>FAD</name>
        <dbReference type="ChEBI" id="CHEBI:57692"/>
    </cofactor>
</comment>
<comment type="similarity">
    <text evidence="2">Belongs to the FAD-binding monooxygenase family.</text>
</comment>
<dbReference type="PANTHER" id="PTHR43098:SF3">
    <property type="entry name" value="L-ORNITHINE N(5)-MONOOXYGENASE-RELATED"/>
    <property type="match status" value="1"/>
</dbReference>
<evidence type="ECO:0000256" key="6">
    <source>
        <dbReference type="ARBA" id="ARBA00023002"/>
    </source>
</evidence>
<evidence type="ECO:0000256" key="2">
    <source>
        <dbReference type="ARBA" id="ARBA00010139"/>
    </source>
</evidence>
<organism evidence="9 10">
    <name type="scientific">Panagrellus redivivus</name>
    <name type="common">Microworm</name>
    <dbReference type="NCBI Taxonomy" id="6233"/>
    <lineage>
        <taxon>Eukaryota</taxon>
        <taxon>Metazoa</taxon>
        <taxon>Ecdysozoa</taxon>
        <taxon>Nematoda</taxon>
        <taxon>Chromadorea</taxon>
        <taxon>Rhabditida</taxon>
        <taxon>Tylenchina</taxon>
        <taxon>Panagrolaimomorpha</taxon>
        <taxon>Panagrolaimoidea</taxon>
        <taxon>Panagrolaimidae</taxon>
        <taxon>Panagrellus</taxon>
    </lineage>
</organism>
<dbReference type="Pfam" id="PF00743">
    <property type="entry name" value="FMO-like"/>
    <property type="match status" value="1"/>
</dbReference>
<dbReference type="InterPro" id="IPR036188">
    <property type="entry name" value="FAD/NAD-bd_sf"/>
</dbReference>
<dbReference type="InterPro" id="IPR050775">
    <property type="entry name" value="FAD-binding_Monooxygenases"/>
</dbReference>
<evidence type="ECO:0000256" key="8">
    <source>
        <dbReference type="RuleBase" id="RU361177"/>
    </source>
</evidence>
<dbReference type="Gene3D" id="3.50.50.60">
    <property type="entry name" value="FAD/NAD(P)-binding domain"/>
    <property type="match status" value="2"/>
</dbReference>
<keyword evidence="9" id="KW-1185">Reference proteome</keyword>
<dbReference type="AlphaFoldDB" id="A0A7E4UYQ8"/>
<dbReference type="Proteomes" id="UP000492821">
    <property type="component" value="Unassembled WGS sequence"/>
</dbReference>
<accession>A0A7E4UYQ8</accession>
<dbReference type="WBParaSite" id="Pan_g1438.t1">
    <property type="protein sequence ID" value="Pan_g1438.t1"/>
    <property type="gene ID" value="Pan_g1438"/>
</dbReference>
<dbReference type="GO" id="GO:0004499">
    <property type="term" value="F:N,N-dimethylaniline monooxygenase activity"/>
    <property type="evidence" value="ECO:0007669"/>
    <property type="project" value="InterPro"/>
</dbReference>
<keyword evidence="3 8" id="KW-0285">Flavoprotein</keyword>
<evidence type="ECO:0000256" key="4">
    <source>
        <dbReference type="ARBA" id="ARBA00022827"/>
    </source>
</evidence>
<dbReference type="SUPFAM" id="SSF51905">
    <property type="entry name" value="FAD/NAD(P)-binding domain"/>
    <property type="match status" value="2"/>
</dbReference>
<keyword evidence="5" id="KW-0521">NADP</keyword>
<comment type="similarity">
    <text evidence="8">Belongs to the FMO family.</text>
</comment>
<keyword evidence="6 8" id="KW-0560">Oxidoreductase</keyword>
<keyword evidence="4 8" id="KW-0274">FAD</keyword>
<evidence type="ECO:0000256" key="5">
    <source>
        <dbReference type="ARBA" id="ARBA00022857"/>
    </source>
</evidence>
<dbReference type="EC" id="1.-.-.-" evidence="8"/>
<protein>
    <recommendedName>
        <fullName evidence="8">Flavin-containing monooxygenase</fullName>
        <ecNumber evidence="8">1.-.-.-</ecNumber>
    </recommendedName>
</protein>
<evidence type="ECO:0000313" key="10">
    <source>
        <dbReference type="WBParaSite" id="Pan_g1438.t1"/>
    </source>
</evidence>
<proteinExistence type="inferred from homology"/>